<reference evidence="2" key="1">
    <citation type="journal article" date="2014" name="Front. Microbiol.">
        <title>High frequency of phylogenetically diverse reductive dehalogenase-homologous genes in deep subseafloor sedimentary metagenomes.</title>
        <authorList>
            <person name="Kawai M."/>
            <person name="Futagami T."/>
            <person name="Toyoda A."/>
            <person name="Takaki Y."/>
            <person name="Nishi S."/>
            <person name="Hori S."/>
            <person name="Arai W."/>
            <person name="Tsubouchi T."/>
            <person name="Morono Y."/>
            <person name="Uchiyama I."/>
            <person name="Ito T."/>
            <person name="Fujiyama A."/>
            <person name="Inagaki F."/>
            <person name="Takami H."/>
        </authorList>
    </citation>
    <scope>NUCLEOTIDE SEQUENCE</scope>
    <source>
        <strain evidence="2">Expedition CK06-06</strain>
    </source>
</reference>
<dbReference type="InterPro" id="IPR036196">
    <property type="entry name" value="Ptyr_pPase_sf"/>
</dbReference>
<name>X0YU93_9ZZZZ</name>
<dbReference type="InterPro" id="IPR023485">
    <property type="entry name" value="Ptyr_pPase"/>
</dbReference>
<dbReference type="EMBL" id="BARS01040870">
    <property type="protein sequence ID" value="GAG40206.1"/>
    <property type="molecule type" value="Genomic_DNA"/>
</dbReference>
<dbReference type="Gene3D" id="3.40.50.2300">
    <property type="match status" value="1"/>
</dbReference>
<organism evidence="2">
    <name type="scientific">marine sediment metagenome</name>
    <dbReference type="NCBI Taxonomy" id="412755"/>
    <lineage>
        <taxon>unclassified sequences</taxon>
        <taxon>metagenomes</taxon>
        <taxon>ecological metagenomes</taxon>
    </lineage>
</organism>
<proteinExistence type="predicted"/>
<dbReference type="AlphaFoldDB" id="X0YU93"/>
<evidence type="ECO:0000313" key="2">
    <source>
        <dbReference type="EMBL" id="GAG40206.1"/>
    </source>
</evidence>
<protein>
    <recommendedName>
        <fullName evidence="1">Phosphotyrosine protein phosphatase I domain-containing protein</fullName>
    </recommendedName>
</protein>
<feature type="domain" description="Phosphotyrosine protein phosphatase I" evidence="1">
    <location>
        <begin position="3"/>
        <end position="82"/>
    </location>
</feature>
<comment type="caution">
    <text evidence="2">The sequence shown here is derived from an EMBL/GenBank/DDBJ whole genome shotgun (WGS) entry which is preliminary data.</text>
</comment>
<sequence length="89" mass="10099">CAAKWIDISAHESKMLSEQLVKESDFIFAMCRTHREHIISFSPEAANKCVLLAENEDIADPIGRPQEIYNNCADLIEKAVRKRIAELVI</sequence>
<feature type="non-terminal residue" evidence="2">
    <location>
        <position position="1"/>
    </location>
</feature>
<dbReference type="Pfam" id="PF01451">
    <property type="entry name" value="LMWPc"/>
    <property type="match status" value="1"/>
</dbReference>
<dbReference type="SUPFAM" id="SSF52788">
    <property type="entry name" value="Phosphotyrosine protein phosphatases I"/>
    <property type="match status" value="1"/>
</dbReference>
<gene>
    <name evidence="2" type="ORF">S01H1_62243</name>
</gene>
<accession>X0YU93</accession>
<evidence type="ECO:0000259" key="1">
    <source>
        <dbReference type="Pfam" id="PF01451"/>
    </source>
</evidence>